<sequence length="181" mass="21569">MTQLPMLNRKQFLDLLELQVQTNQLYGVEWNDNSIRCSIYREFAEFLDEVESHWHCYKQTPSYNRTDAVYELVDISHFMLCQMLLHRSPQELSIDPNFPVRSLVLSHMEHVEYMFTEFMHKPTPWNFSHFLYRACAMLDINIEQYLVAHYKKNARNQQRARGGVTEGKYDKAAETPLTLEL</sequence>
<protein>
    <submittedName>
        <fullName evidence="1">Putative dUTP diphosphatase</fullName>
    </submittedName>
</protein>
<proteinExistence type="predicted"/>
<evidence type="ECO:0000313" key="1">
    <source>
        <dbReference type="EMBL" id="AVO22886.1"/>
    </source>
</evidence>
<evidence type="ECO:0000313" key="2">
    <source>
        <dbReference type="Proteomes" id="UP000242372"/>
    </source>
</evidence>
<dbReference type="EMBL" id="MG973030">
    <property type="protein sequence ID" value="AVO22886.1"/>
    <property type="molecule type" value="Genomic_DNA"/>
</dbReference>
<keyword evidence="2" id="KW-1185">Reference proteome</keyword>
<dbReference type="KEGG" id="vg:55607838"/>
<dbReference type="GeneID" id="55607838"/>
<accession>A0A2P1JU55</accession>
<dbReference type="InterPro" id="IPR014871">
    <property type="entry name" value="dUTPase/dCTP_pyrophosphatase"/>
</dbReference>
<name>A0A2P1JU55_9CAUD</name>
<reference evidence="1 2" key="1">
    <citation type="submission" date="2018-02" db="EMBL/GenBank/DDBJ databases">
        <title>Complete Genome Sequences of Erwinia amylovora Phages vB_EamP-S2 and vB_EamM-Bue1.</title>
        <authorList>
            <person name="Knecht L.E."/>
        </authorList>
    </citation>
    <scope>NUCLEOTIDE SEQUENCE [LARGE SCALE GENOMIC DNA]</scope>
</reference>
<dbReference type="Pfam" id="PF08761">
    <property type="entry name" value="dUTPase_2"/>
    <property type="match status" value="1"/>
</dbReference>
<dbReference type="Proteomes" id="UP000242372">
    <property type="component" value="Segment"/>
</dbReference>
<organism evidence="1 2">
    <name type="scientific">Erwinia phage vB_EamM-Bue1</name>
    <dbReference type="NCBI Taxonomy" id="2099338"/>
    <lineage>
        <taxon>Viruses</taxon>
        <taxon>Duplodnaviria</taxon>
        <taxon>Heunggongvirae</taxon>
        <taxon>Uroviricota</taxon>
        <taxon>Caudoviricetes</taxon>
        <taxon>Pantevenvirales</taxon>
        <taxon>Ackermannviridae</taxon>
        <taxon>Nezavisimistyvirus</taxon>
        <taxon>Nezavisimistyvirus bue1</taxon>
    </lineage>
</organism>
<dbReference type="Gene3D" id="1.10.4010.10">
    <property type="entry name" value="Type II deoxyuridine triphosphatase"/>
    <property type="match status" value="1"/>
</dbReference>
<dbReference type="SUPFAM" id="SSF101386">
    <property type="entry name" value="all-alpha NTP pyrophosphatases"/>
    <property type="match status" value="1"/>
</dbReference>
<dbReference type="RefSeq" id="YP_009837645.1">
    <property type="nucleotide sequence ID" value="NC_048702.1"/>
</dbReference>